<keyword evidence="2" id="KW-1185">Reference proteome</keyword>
<evidence type="ECO:0000313" key="1">
    <source>
        <dbReference type="EMBL" id="CAL1702992.1"/>
    </source>
</evidence>
<evidence type="ECO:0008006" key="3">
    <source>
        <dbReference type="Google" id="ProtNLM"/>
    </source>
</evidence>
<dbReference type="InterPro" id="IPR011333">
    <property type="entry name" value="SKP1/BTB/POZ_sf"/>
</dbReference>
<dbReference type="Gene3D" id="3.30.710.10">
    <property type="entry name" value="Potassium Channel Kv1.1, Chain A"/>
    <property type="match status" value="1"/>
</dbReference>
<gene>
    <name evidence="1" type="ORF">GFSPODELE1_LOCUS4345</name>
</gene>
<reference evidence="2" key="1">
    <citation type="submission" date="2024-04" db="EMBL/GenBank/DDBJ databases">
        <authorList>
            <person name="Shaw F."/>
            <person name="Minotto A."/>
        </authorList>
    </citation>
    <scope>NUCLEOTIDE SEQUENCE [LARGE SCALE GENOMIC DNA]</scope>
</reference>
<proteinExistence type="predicted"/>
<dbReference type="EMBL" id="OZ037945">
    <property type="protein sequence ID" value="CAL1702992.1"/>
    <property type="molecule type" value="Genomic_DNA"/>
</dbReference>
<dbReference type="Proteomes" id="UP001497453">
    <property type="component" value="Chromosome 2"/>
</dbReference>
<evidence type="ECO:0000313" key="2">
    <source>
        <dbReference type="Proteomes" id="UP001497453"/>
    </source>
</evidence>
<protein>
    <recommendedName>
        <fullName evidence="3">BTB domain-containing protein</fullName>
    </recommendedName>
</protein>
<sequence>MEYERHPTLYYQDGDIALSAKRTDNTSRWLVFKVDKVYLLRSSPIFRDMLSLPPAAGVNEKYDGVPLVVFPDPAEAVEHLLSVLYSPAGLSLRPKDPDNPIHVVGLTRLAIKYEIEVLRDAIFQQIAADWPEDLASWDARIAEEKLCQEALSLDHESYDKDTLDEIFPEPAAAINFGLEFGVHSMLPAAFYRLATIPAHQDWDVYRNMDHPNYGDHWSDLYDGLRTAHWGSLSSQVLMHLILLREELKGQTREIISTFSLLHDKCAKRVSCKKTKAELLKNYLSSPSESRFSDPMTVLKRLLDQTENWEICRLCKWFTRDKLLLVRQGVWSTVVKTVVPESS</sequence>
<organism evidence="1 2">
    <name type="scientific">Somion occarium</name>
    <dbReference type="NCBI Taxonomy" id="3059160"/>
    <lineage>
        <taxon>Eukaryota</taxon>
        <taxon>Fungi</taxon>
        <taxon>Dikarya</taxon>
        <taxon>Basidiomycota</taxon>
        <taxon>Agaricomycotina</taxon>
        <taxon>Agaricomycetes</taxon>
        <taxon>Polyporales</taxon>
        <taxon>Cerrenaceae</taxon>
        <taxon>Somion</taxon>
    </lineage>
</organism>
<accession>A0ABP1D519</accession>
<name>A0ABP1D519_9APHY</name>